<feature type="compositionally biased region" description="Pro residues" evidence="1">
    <location>
        <begin position="26"/>
        <end position="38"/>
    </location>
</feature>
<proteinExistence type="predicted"/>
<dbReference type="Proteomes" id="UP000284706">
    <property type="component" value="Unassembled WGS sequence"/>
</dbReference>
<gene>
    <name evidence="2" type="ORF">CVT26_013115</name>
</gene>
<organism evidence="2 3">
    <name type="scientific">Gymnopilus dilepis</name>
    <dbReference type="NCBI Taxonomy" id="231916"/>
    <lineage>
        <taxon>Eukaryota</taxon>
        <taxon>Fungi</taxon>
        <taxon>Dikarya</taxon>
        <taxon>Basidiomycota</taxon>
        <taxon>Agaricomycotina</taxon>
        <taxon>Agaricomycetes</taxon>
        <taxon>Agaricomycetidae</taxon>
        <taxon>Agaricales</taxon>
        <taxon>Agaricineae</taxon>
        <taxon>Hymenogastraceae</taxon>
        <taxon>Gymnopilus</taxon>
    </lineage>
</organism>
<comment type="caution">
    <text evidence="2">The sequence shown here is derived from an EMBL/GenBank/DDBJ whole genome shotgun (WGS) entry which is preliminary data.</text>
</comment>
<dbReference type="EMBL" id="NHYE01000916">
    <property type="protein sequence ID" value="PPR01657.1"/>
    <property type="molecule type" value="Genomic_DNA"/>
</dbReference>
<dbReference type="AlphaFoldDB" id="A0A409YF63"/>
<protein>
    <submittedName>
        <fullName evidence="2">Uncharacterized protein</fullName>
    </submittedName>
</protein>
<evidence type="ECO:0000313" key="2">
    <source>
        <dbReference type="EMBL" id="PPR01657.1"/>
    </source>
</evidence>
<reference evidence="2 3" key="1">
    <citation type="journal article" date="2018" name="Evol. Lett.">
        <title>Horizontal gene cluster transfer increased hallucinogenic mushroom diversity.</title>
        <authorList>
            <person name="Reynolds H.T."/>
            <person name="Vijayakumar V."/>
            <person name="Gluck-Thaler E."/>
            <person name="Korotkin H.B."/>
            <person name="Matheny P.B."/>
            <person name="Slot J.C."/>
        </authorList>
    </citation>
    <scope>NUCLEOTIDE SEQUENCE [LARGE SCALE GENOMIC DNA]</scope>
    <source>
        <strain evidence="2 3">SRW20</strain>
    </source>
</reference>
<accession>A0A409YF63</accession>
<sequence>MTLPPTPARPQTPPVPSPMGPTIYPDFPPRLSPQPPSPSRLAAPSHELRRSGRRASPAGPPVPPNPSSADKGKRKDGGELPNKPPAKRKK</sequence>
<name>A0A409YF63_9AGAR</name>
<dbReference type="InParanoid" id="A0A409YF63"/>
<feature type="region of interest" description="Disordered" evidence="1">
    <location>
        <begin position="1"/>
        <end position="90"/>
    </location>
</feature>
<feature type="compositionally biased region" description="Pro residues" evidence="1">
    <location>
        <begin position="1"/>
        <end position="19"/>
    </location>
</feature>
<evidence type="ECO:0000256" key="1">
    <source>
        <dbReference type="SAM" id="MobiDB-lite"/>
    </source>
</evidence>
<evidence type="ECO:0000313" key="3">
    <source>
        <dbReference type="Proteomes" id="UP000284706"/>
    </source>
</evidence>
<keyword evidence="3" id="KW-1185">Reference proteome</keyword>